<dbReference type="OrthoDB" id="2359117at2759"/>
<dbReference type="InterPro" id="IPR039198">
    <property type="entry name" value="Srl3/Whi5"/>
</dbReference>
<dbReference type="GO" id="GO:0000082">
    <property type="term" value="P:G1/S transition of mitotic cell cycle"/>
    <property type="evidence" value="ECO:0007669"/>
    <property type="project" value="InterPro"/>
</dbReference>
<keyword evidence="6" id="KW-0805">Transcription regulation</keyword>
<keyword evidence="4" id="KW-0963">Cytoplasm</keyword>
<feature type="compositionally biased region" description="Polar residues" evidence="9">
    <location>
        <begin position="104"/>
        <end position="123"/>
    </location>
</feature>
<feature type="region of interest" description="Disordered" evidence="9">
    <location>
        <begin position="377"/>
        <end position="492"/>
    </location>
</feature>
<comment type="subcellular location">
    <subcellularLocation>
        <location evidence="2">Cytoplasm</location>
    </subcellularLocation>
    <subcellularLocation>
        <location evidence="1">Nucleus</location>
    </subcellularLocation>
</comment>
<evidence type="ECO:0000256" key="6">
    <source>
        <dbReference type="ARBA" id="ARBA00023015"/>
    </source>
</evidence>
<organism evidence="10 11">
    <name type="scientific">Botryotinia fuckeliana (strain B05.10)</name>
    <name type="common">Noble rot fungus</name>
    <name type="synonym">Botrytis cinerea</name>
    <dbReference type="NCBI Taxonomy" id="332648"/>
    <lineage>
        <taxon>Eukaryota</taxon>
        <taxon>Fungi</taxon>
        <taxon>Dikarya</taxon>
        <taxon>Ascomycota</taxon>
        <taxon>Pezizomycotina</taxon>
        <taxon>Leotiomycetes</taxon>
        <taxon>Helotiales</taxon>
        <taxon>Sclerotiniaceae</taxon>
        <taxon>Botrytis</taxon>
    </lineage>
</organism>
<feature type="compositionally biased region" description="Polar residues" evidence="9">
    <location>
        <begin position="380"/>
        <end position="389"/>
    </location>
</feature>
<dbReference type="EMBL" id="CP009816">
    <property type="protein sequence ID" value="ATZ55739.1"/>
    <property type="molecule type" value="Genomic_DNA"/>
</dbReference>
<evidence type="ECO:0000313" key="10">
    <source>
        <dbReference type="EMBL" id="ATZ55739.1"/>
    </source>
</evidence>
<dbReference type="GO" id="GO:0003712">
    <property type="term" value="F:transcription coregulator activity"/>
    <property type="evidence" value="ECO:0007669"/>
    <property type="project" value="TreeGrafter"/>
</dbReference>
<feature type="compositionally biased region" description="Basic and acidic residues" evidence="9">
    <location>
        <begin position="351"/>
        <end position="365"/>
    </location>
</feature>
<feature type="region of interest" description="Disordered" evidence="9">
    <location>
        <begin position="280"/>
        <end position="365"/>
    </location>
</feature>
<feature type="compositionally biased region" description="Polar residues" evidence="9">
    <location>
        <begin position="434"/>
        <end position="444"/>
    </location>
</feature>
<evidence type="ECO:0000313" key="11">
    <source>
        <dbReference type="Proteomes" id="UP000001798"/>
    </source>
</evidence>
<dbReference type="Pfam" id="PF08528">
    <property type="entry name" value="Whi5"/>
    <property type="match status" value="1"/>
</dbReference>
<evidence type="ECO:0000256" key="2">
    <source>
        <dbReference type="ARBA" id="ARBA00004496"/>
    </source>
</evidence>
<evidence type="ECO:0000256" key="9">
    <source>
        <dbReference type="SAM" id="MobiDB-lite"/>
    </source>
</evidence>
<feature type="region of interest" description="Disordered" evidence="9">
    <location>
        <begin position="49"/>
        <end position="88"/>
    </location>
</feature>
<feature type="region of interest" description="Disordered" evidence="9">
    <location>
        <begin position="104"/>
        <end position="169"/>
    </location>
</feature>
<feature type="compositionally biased region" description="Low complexity" evidence="9">
    <location>
        <begin position="135"/>
        <end position="167"/>
    </location>
</feature>
<protein>
    <recommendedName>
        <fullName evidence="12">Cyclin-dependent kinase protein</fullName>
    </recommendedName>
</protein>
<dbReference type="GO" id="GO:0005737">
    <property type="term" value="C:cytoplasm"/>
    <property type="evidence" value="ECO:0007669"/>
    <property type="project" value="UniProtKB-SubCell"/>
</dbReference>
<evidence type="ECO:0000256" key="8">
    <source>
        <dbReference type="ARBA" id="ARBA00023242"/>
    </source>
</evidence>
<keyword evidence="5" id="KW-0678">Repressor</keyword>
<dbReference type="GeneID" id="5438786"/>
<feature type="compositionally biased region" description="Low complexity" evidence="9">
    <location>
        <begin position="322"/>
        <end position="335"/>
    </location>
</feature>
<dbReference type="InterPro" id="IPR013734">
    <property type="entry name" value="TF_Nrm1/Whi5"/>
</dbReference>
<dbReference type="AlphaFoldDB" id="A0A384JYR4"/>
<evidence type="ECO:0000256" key="7">
    <source>
        <dbReference type="ARBA" id="ARBA00023163"/>
    </source>
</evidence>
<dbReference type="KEGG" id="bfu:BCIN_12g03060"/>
<reference evidence="10 11" key="1">
    <citation type="journal article" date="2011" name="PLoS Genet.">
        <title>Genomic analysis of the necrotrophic fungal pathogens Sclerotinia sclerotiorum and Botrytis cinerea.</title>
        <authorList>
            <person name="Amselem J."/>
            <person name="Cuomo C.A."/>
            <person name="van Kan J.A."/>
            <person name="Viaud M."/>
            <person name="Benito E.P."/>
            <person name="Couloux A."/>
            <person name="Coutinho P.M."/>
            <person name="de Vries R.P."/>
            <person name="Dyer P.S."/>
            <person name="Fillinger S."/>
            <person name="Fournier E."/>
            <person name="Gout L."/>
            <person name="Hahn M."/>
            <person name="Kohn L."/>
            <person name="Lapalu N."/>
            <person name="Plummer K.M."/>
            <person name="Pradier J.M."/>
            <person name="Quevillon E."/>
            <person name="Sharon A."/>
            <person name="Simon A."/>
            <person name="ten Have A."/>
            <person name="Tudzynski B."/>
            <person name="Tudzynski P."/>
            <person name="Wincker P."/>
            <person name="Andrew M."/>
            <person name="Anthouard V."/>
            <person name="Beever R.E."/>
            <person name="Beffa R."/>
            <person name="Benoit I."/>
            <person name="Bouzid O."/>
            <person name="Brault B."/>
            <person name="Chen Z."/>
            <person name="Choquer M."/>
            <person name="Collemare J."/>
            <person name="Cotton P."/>
            <person name="Danchin E.G."/>
            <person name="Da Silva C."/>
            <person name="Gautier A."/>
            <person name="Giraud C."/>
            <person name="Giraud T."/>
            <person name="Gonzalez C."/>
            <person name="Grossetete S."/>
            <person name="Guldener U."/>
            <person name="Henrissat B."/>
            <person name="Howlett B.J."/>
            <person name="Kodira C."/>
            <person name="Kretschmer M."/>
            <person name="Lappartient A."/>
            <person name="Leroch M."/>
            <person name="Levis C."/>
            <person name="Mauceli E."/>
            <person name="Neuveglise C."/>
            <person name="Oeser B."/>
            <person name="Pearson M."/>
            <person name="Poulain J."/>
            <person name="Poussereau N."/>
            <person name="Quesneville H."/>
            <person name="Rascle C."/>
            <person name="Schumacher J."/>
            <person name="Segurens B."/>
            <person name="Sexton A."/>
            <person name="Silva E."/>
            <person name="Sirven C."/>
            <person name="Soanes D.M."/>
            <person name="Talbot N.J."/>
            <person name="Templeton M."/>
            <person name="Yandava C."/>
            <person name="Yarden O."/>
            <person name="Zeng Q."/>
            <person name="Rollins J.A."/>
            <person name="Lebrun M.H."/>
            <person name="Dickman M."/>
        </authorList>
    </citation>
    <scope>NUCLEOTIDE SEQUENCE [LARGE SCALE GENOMIC DNA]</scope>
    <source>
        <strain evidence="10 11">B05.10</strain>
    </source>
</reference>
<evidence type="ECO:0000256" key="4">
    <source>
        <dbReference type="ARBA" id="ARBA00022490"/>
    </source>
</evidence>
<dbReference type="PANTHER" id="PTHR28246">
    <property type="entry name" value="G1-SPECIFIC TRANSCRIPTIONAL REPRESSOR WHI5-RELATED"/>
    <property type="match status" value="1"/>
</dbReference>
<dbReference type="RefSeq" id="XP_001558177.2">
    <property type="nucleotide sequence ID" value="XM_001558127.2"/>
</dbReference>
<gene>
    <name evidence="10" type="ORF">BCIN_12g03060</name>
</gene>
<evidence type="ECO:0000256" key="5">
    <source>
        <dbReference type="ARBA" id="ARBA00022491"/>
    </source>
</evidence>
<feature type="compositionally biased region" description="Acidic residues" evidence="9">
    <location>
        <begin position="469"/>
        <end position="479"/>
    </location>
</feature>
<keyword evidence="8" id="KW-0539">Nucleus</keyword>
<dbReference type="Proteomes" id="UP000001798">
    <property type="component" value="Chromosome 12"/>
</dbReference>
<dbReference type="VEuPathDB" id="FungiDB:Bcin12g03060"/>
<reference evidence="10 11" key="3">
    <citation type="journal article" date="2017" name="Mol. Plant Pathol.">
        <title>A gapless genome sequence of the fungus Botrytis cinerea.</title>
        <authorList>
            <person name="Van Kan J.A."/>
            <person name="Stassen J.H."/>
            <person name="Mosbach A."/>
            <person name="Van Der Lee T.A."/>
            <person name="Faino L."/>
            <person name="Farmer A.D."/>
            <person name="Papasotiriou D.G."/>
            <person name="Zhou S."/>
            <person name="Seidl M.F."/>
            <person name="Cottam E."/>
            <person name="Edel D."/>
            <person name="Hahn M."/>
            <person name="Schwartz D.C."/>
            <person name="Dietrich R.A."/>
            <person name="Widdison S."/>
            <person name="Scalliet G."/>
        </authorList>
    </citation>
    <scope>NUCLEOTIDE SEQUENCE [LARGE SCALE GENOMIC DNA]</scope>
    <source>
        <strain evidence="10 11">B05.10</strain>
    </source>
</reference>
<feature type="compositionally biased region" description="Polar residues" evidence="9">
    <location>
        <begin position="280"/>
        <end position="293"/>
    </location>
</feature>
<sequence>MANNDINATPLGAHEPEIVETLQNLISQGNKEGYHAEKSVATQPAIAIAPVPDNSQSTVEGQDAAVFTPPASDEFSSQSTSHDGGPLSQLSQLSQLAAAQLPLESNTHTTPPKINITLNASQKRTADGHVKSKASNSNTPSPTGPSSARSHTRNTSTVSNASSVASRFGELSSELRTRLSYAMVKVNNGWESKSINEVETIASQAGSPTSSNSTINNRRNLVHTSPRTAIASIQGQGSRDVFGPRSTADFDLYTRTEPLSRTYESFWRDHSTANGAQSYRHNLYNSSSPQSKSLAPPADIRPTPPSRRSDSKFSKLPSIPRHSSANSHHSFNNSAPQTPSGTAHRRSRHTATSEHRTTREQEKRETLEQDAIEMLLSMGSPGNSQNMAPNLTPPQLPKKSPRQSPLRAEFGQMTRNSKGKLGPQTQRRVEFAESVSSGSDNGYQAASHRKSTMRNNLQSRRVTDRMLDEMDESSDEEVELPLPQGRRIPGRV</sequence>
<dbReference type="PANTHER" id="PTHR28246:SF1">
    <property type="entry name" value="G1-SPECIFIC TRANSCRIPTIONAL REPRESSOR WHI5-RELATED"/>
    <property type="match status" value="1"/>
</dbReference>
<evidence type="ECO:0008006" key="12">
    <source>
        <dbReference type="Google" id="ProtNLM"/>
    </source>
</evidence>
<keyword evidence="11" id="KW-1185">Reference proteome</keyword>
<evidence type="ECO:0000256" key="3">
    <source>
        <dbReference type="ARBA" id="ARBA00006922"/>
    </source>
</evidence>
<proteinExistence type="inferred from homology"/>
<comment type="similarity">
    <text evidence="3">Belongs to the WHI5/NRM1 family.</text>
</comment>
<reference evidence="10 11" key="2">
    <citation type="journal article" date="2012" name="Eukaryot. Cell">
        <title>Genome update of Botrytis cinerea strains B05.10 and T4.</title>
        <authorList>
            <person name="Staats M."/>
            <person name="van Kan J.A."/>
        </authorList>
    </citation>
    <scope>NUCLEOTIDE SEQUENCE [LARGE SCALE GENOMIC DNA]</scope>
    <source>
        <strain evidence="10 11">B05.10</strain>
    </source>
</reference>
<evidence type="ECO:0000256" key="1">
    <source>
        <dbReference type="ARBA" id="ARBA00004123"/>
    </source>
</evidence>
<dbReference type="GO" id="GO:0033309">
    <property type="term" value="C:SBF transcription complex"/>
    <property type="evidence" value="ECO:0007669"/>
    <property type="project" value="TreeGrafter"/>
</dbReference>
<keyword evidence="7" id="KW-0804">Transcription</keyword>
<name>A0A384JYR4_BOTFB</name>
<accession>A0A384JYR4</accession>